<organism evidence="1 2">
    <name type="scientific">Gossypium australe</name>
    <dbReference type="NCBI Taxonomy" id="47621"/>
    <lineage>
        <taxon>Eukaryota</taxon>
        <taxon>Viridiplantae</taxon>
        <taxon>Streptophyta</taxon>
        <taxon>Embryophyta</taxon>
        <taxon>Tracheophyta</taxon>
        <taxon>Spermatophyta</taxon>
        <taxon>Magnoliopsida</taxon>
        <taxon>eudicotyledons</taxon>
        <taxon>Gunneridae</taxon>
        <taxon>Pentapetalae</taxon>
        <taxon>rosids</taxon>
        <taxon>malvids</taxon>
        <taxon>Malvales</taxon>
        <taxon>Malvaceae</taxon>
        <taxon>Malvoideae</taxon>
        <taxon>Gossypium</taxon>
    </lineage>
</organism>
<evidence type="ECO:0000313" key="1">
    <source>
        <dbReference type="EMBL" id="KAA3471060.1"/>
    </source>
</evidence>
<comment type="caution">
    <text evidence="1">The sequence shown here is derived from an EMBL/GenBank/DDBJ whole genome shotgun (WGS) entry which is preliminary data.</text>
</comment>
<name>A0A5B6VPH9_9ROSI</name>
<dbReference type="AlphaFoldDB" id="A0A5B6VPH9"/>
<accession>A0A5B6VPH9</accession>
<sequence>MGCFGNERDISDLESTWVKVSRHLFYELGPWCHPAINAFDHDPAAFLRGRFEGLAKDAISFNVDGSFKQTLIYVKASDSRNDLEKTETQLAYSIGKLFI</sequence>
<dbReference type="Proteomes" id="UP000325315">
    <property type="component" value="Unassembled WGS sequence"/>
</dbReference>
<reference evidence="2" key="1">
    <citation type="journal article" date="2019" name="Plant Biotechnol. J.">
        <title>Genome sequencing of the Australian wild diploid species Gossypium australe highlights disease resistance and delayed gland morphogenesis.</title>
        <authorList>
            <person name="Cai Y."/>
            <person name="Cai X."/>
            <person name="Wang Q."/>
            <person name="Wang P."/>
            <person name="Zhang Y."/>
            <person name="Cai C."/>
            <person name="Xu Y."/>
            <person name="Wang K."/>
            <person name="Zhou Z."/>
            <person name="Wang C."/>
            <person name="Geng S."/>
            <person name="Li B."/>
            <person name="Dong Q."/>
            <person name="Hou Y."/>
            <person name="Wang H."/>
            <person name="Ai P."/>
            <person name="Liu Z."/>
            <person name="Yi F."/>
            <person name="Sun M."/>
            <person name="An G."/>
            <person name="Cheng J."/>
            <person name="Zhang Y."/>
            <person name="Shi Q."/>
            <person name="Xie Y."/>
            <person name="Shi X."/>
            <person name="Chang Y."/>
            <person name="Huang F."/>
            <person name="Chen Y."/>
            <person name="Hong S."/>
            <person name="Mi L."/>
            <person name="Sun Q."/>
            <person name="Zhang L."/>
            <person name="Zhou B."/>
            <person name="Peng R."/>
            <person name="Zhang X."/>
            <person name="Liu F."/>
        </authorList>
    </citation>
    <scope>NUCLEOTIDE SEQUENCE [LARGE SCALE GENOMIC DNA]</scope>
    <source>
        <strain evidence="2">cv. PA1801</strain>
    </source>
</reference>
<proteinExistence type="predicted"/>
<protein>
    <submittedName>
        <fullName evidence="1">Glutaredoxin-C11</fullName>
    </submittedName>
</protein>
<keyword evidence="2" id="KW-1185">Reference proteome</keyword>
<dbReference type="EMBL" id="SMMG02000006">
    <property type="protein sequence ID" value="KAA3471060.1"/>
    <property type="molecule type" value="Genomic_DNA"/>
</dbReference>
<evidence type="ECO:0000313" key="2">
    <source>
        <dbReference type="Proteomes" id="UP000325315"/>
    </source>
</evidence>
<gene>
    <name evidence="1" type="ORF">EPI10_016715</name>
</gene>